<sequence>MEGRHFYSIIGWMKYILVRFSANANRLEVDASSLGYV</sequence>
<name>A0A0W8FD58_9ZZZZ</name>
<accession>A0A0W8FD58</accession>
<protein>
    <submittedName>
        <fullName evidence="1">Uncharacterized protein</fullName>
    </submittedName>
</protein>
<evidence type="ECO:0000313" key="1">
    <source>
        <dbReference type="EMBL" id="KUG18546.1"/>
    </source>
</evidence>
<dbReference type="EMBL" id="LNQE01001375">
    <property type="protein sequence ID" value="KUG18546.1"/>
    <property type="molecule type" value="Genomic_DNA"/>
</dbReference>
<dbReference type="AlphaFoldDB" id="A0A0W8FD58"/>
<organism evidence="1">
    <name type="scientific">hydrocarbon metagenome</name>
    <dbReference type="NCBI Taxonomy" id="938273"/>
    <lineage>
        <taxon>unclassified sequences</taxon>
        <taxon>metagenomes</taxon>
        <taxon>ecological metagenomes</taxon>
    </lineage>
</organism>
<comment type="caution">
    <text evidence="1">The sequence shown here is derived from an EMBL/GenBank/DDBJ whole genome shotgun (WGS) entry which is preliminary data.</text>
</comment>
<proteinExistence type="predicted"/>
<gene>
    <name evidence="1" type="ORF">ASZ90_011782</name>
</gene>
<reference evidence="1" key="1">
    <citation type="journal article" date="2015" name="Proc. Natl. Acad. Sci. U.S.A.">
        <title>Networks of energetic and metabolic interactions define dynamics in microbial communities.</title>
        <authorList>
            <person name="Embree M."/>
            <person name="Liu J.K."/>
            <person name="Al-Bassam M.M."/>
            <person name="Zengler K."/>
        </authorList>
    </citation>
    <scope>NUCLEOTIDE SEQUENCE</scope>
</reference>